<protein>
    <submittedName>
        <fullName evidence="1">Putative cyclase</fullName>
    </submittedName>
</protein>
<name>F8JUW2_STREN</name>
<gene>
    <name evidence="1" type="ordered locus">SCATT_57530</name>
</gene>
<dbReference type="GO" id="GO:0019441">
    <property type="term" value="P:L-tryptophan catabolic process to kynurenine"/>
    <property type="evidence" value="ECO:0007669"/>
    <property type="project" value="InterPro"/>
</dbReference>
<dbReference type="KEGG" id="scy:SCATT_57530"/>
<dbReference type="InterPro" id="IPR037175">
    <property type="entry name" value="KFase_sf"/>
</dbReference>
<keyword evidence="2" id="KW-1185">Reference proteome</keyword>
<dbReference type="KEGG" id="sct:SCAT_5750"/>
<dbReference type="Proteomes" id="UP000007842">
    <property type="component" value="Chromosome"/>
</dbReference>
<accession>G8WYJ3</accession>
<dbReference type="STRING" id="1003195.SCATT_57530"/>
<dbReference type="GO" id="GO:0004061">
    <property type="term" value="F:arylformamidase activity"/>
    <property type="evidence" value="ECO:0007669"/>
    <property type="project" value="InterPro"/>
</dbReference>
<proteinExistence type="predicted"/>
<dbReference type="HOGENOM" id="CLU_030671_0_0_11"/>
<dbReference type="OrthoDB" id="7067800at2"/>
<organism evidence="1 2">
    <name type="scientific">Streptantibioticus cattleyicolor (strain ATCC 35852 / DSM 46488 / JCM 4925 / NBRC 14057 / NRRL 8057)</name>
    <name type="common">Streptomyces cattleya</name>
    <dbReference type="NCBI Taxonomy" id="1003195"/>
    <lineage>
        <taxon>Bacteria</taxon>
        <taxon>Bacillati</taxon>
        <taxon>Actinomycetota</taxon>
        <taxon>Actinomycetes</taxon>
        <taxon>Kitasatosporales</taxon>
        <taxon>Streptomycetaceae</taxon>
        <taxon>Streptantibioticus</taxon>
    </lineage>
</organism>
<evidence type="ECO:0000313" key="2">
    <source>
        <dbReference type="Proteomes" id="UP000007842"/>
    </source>
</evidence>
<dbReference type="Pfam" id="PF04199">
    <property type="entry name" value="Cyclase"/>
    <property type="match status" value="1"/>
</dbReference>
<dbReference type="AlphaFoldDB" id="F8JUW2"/>
<evidence type="ECO:0000313" key="1">
    <source>
        <dbReference type="EMBL" id="AEW98124.1"/>
    </source>
</evidence>
<reference evidence="2" key="1">
    <citation type="submission" date="2011-12" db="EMBL/GenBank/DDBJ databases">
        <title>Complete genome sequence of Streptomyces cattleya strain DSM 46488.</title>
        <authorList>
            <person name="Ou H.-Y."/>
            <person name="Li P."/>
            <person name="Zhao C."/>
            <person name="O'Hagan D."/>
            <person name="Deng Z."/>
        </authorList>
    </citation>
    <scope>NUCLEOTIDE SEQUENCE [LARGE SCALE GENOMIC DNA]</scope>
    <source>
        <strain evidence="2">ATCC 35852 / DSM 46488 / JCM 4925 / NBRC 14057 / NRRL 8057</strain>
    </source>
</reference>
<dbReference type="Gene3D" id="3.50.30.50">
    <property type="entry name" value="Putative cyclase"/>
    <property type="match status" value="1"/>
</dbReference>
<dbReference type="PANTHER" id="PTHR34861">
    <property type="match status" value="1"/>
</dbReference>
<dbReference type="InterPro" id="IPR007325">
    <property type="entry name" value="KFase/CYL"/>
</dbReference>
<sequence length="279" mass="29052">MTDTESVTSDALLAAIAQGVKTVDLAQPLFNGMPCSPNHPGFKMALLRRHGDSVRPDGTSAANEIIVTGGHVGTHIDAFAHASHEGRLHGGWDSGQAQSGGRFTVHGVETISPMVCRGVLLDVAAAHDTDCLPGGYGITAEDLDRAAHRAGAEPGPGGVCLINTGWSTWWPDPDRYLGHETGVPGLTPSAAEWLVDHEIIAAGTDTTAFEQIHPGAGHAVLPVHRMLLVDVGVHIVENLRLTDLVDLGTAVFAFVLAPLKILGATGSPVRPLALVGGNR</sequence>
<dbReference type="SUPFAM" id="SSF102198">
    <property type="entry name" value="Putative cyclase"/>
    <property type="match status" value="1"/>
</dbReference>
<dbReference type="RefSeq" id="WP_014146451.1">
    <property type="nucleotide sequence ID" value="NC_016111.1"/>
</dbReference>
<dbReference type="eggNOG" id="COG1878">
    <property type="taxonomic scope" value="Bacteria"/>
</dbReference>
<dbReference type="PATRIC" id="fig|1003195.11.peg.7162"/>
<accession>F8JUW2</accession>
<dbReference type="EMBL" id="CP003219">
    <property type="protein sequence ID" value="AEW98124.1"/>
    <property type="molecule type" value="Genomic_DNA"/>
</dbReference>
<dbReference type="PANTHER" id="PTHR34861:SF10">
    <property type="entry name" value="CYCLASE"/>
    <property type="match status" value="1"/>
</dbReference>